<dbReference type="SUPFAM" id="SSF46955">
    <property type="entry name" value="Putative DNA-binding domain"/>
    <property type="match status" value="1"/>
</dbReference>
<comment type="subunit">
    <text evidence="2">Homodimer.</text>
</comment>
<dbReference type="SMART" id="SM00422">
    <property type="entry name" value="HTH_MERR"/>
    <property type="match status" value="1"/>
</dbReference>
<evidence type="ECO:0000256" key="8">
    <source>
        <dbReference type="ARBA" id="ARBA00023125"/>
    </source>
</evidence>
<evidence type="ECO:0000313" key="16">
    <source>
        <dbReference type="Proteomes" id="UP000029223"/>
    </source>
</evidence>
<gene>
    <name evidence="15" type="ORF">JCM19239_7457</name>
</gene>
<name>A0ABQ0JDS4_9VIBR</name>
<dbReference type="Proteomes" id="UP000029223">
    <property type="component" value="Unassembled WGS sequence"/>
</dbReference>
<proteinExistence type="predicted"/>
<evidence type="ECO:0000256" key="6">
    <source>
        <dbReference type="ARBA" id="ARBA00023008"/>
    </source>
</evidence>
<sequence length="150" mass="16773">MNISEVAAKTGLTAKSIRLYEEKKLISPPLRGENGYRTYTAKHIEQLSVVAKAKRVGFTLEECRDMVDLAFRPDRTSAEVKTRTSEKLAEVKSKIEELRSIEAQLETWLEQCPGDGSASCPIVDDLIQGCNTKLRLKAGTRSKAAHYQFL</sequence>
<dbReference type="InterPro" id="IPR047057">
    <property type="entry name" value="MerR_fam"/>
</dbReference>
<dbReference type="InterPro" id="IPR009061">
    <property type="entry name" value="DNA-bd_dom_put_sf"/>
</dbReference>
<comment type="subcellular location">
    <subcellularLocation>
        <location evidence="1">Cytoplasm</location>
    </subcellularLocation>
</comment>
<feature type="coiled-coil region" evidence="13">
    <location>
        <begin position="81"/>
        <end position="111"/>
    </location>
</feature>
<keyword evidence="10" id="KW-0804">Transcription</keyword>
<keyword evidence="13" id="KW-0175">Coiled coil</keyword>
<dbReference type="PROSITE" id="PS50937">
    <property type="entry name" value="HTH_MERR_2"/>
    <property type="match status" value="1"/>
</dbReference>
<evidence type="ECO:0000256" key="12">
    <source>
        <dbReference type="ARBA" id="ARBA00032335"/>
    </source>
</evidence>
<dbReference type="Gene3D" id="1.10.1660.10">
    <property type="match status" value="1"/>
</dbReference>
<dbReference type="NCBIfam" id="TIGR02044">
    <property type="entry name" value="CueR"/>
    <property type="match status" value="1"/>
</dbReference>
<accession>A0ABQ0JDS4</accession>
<keyword evidence="16" id="KW-1185">Reference proteome</keyword>
<protein>
    <recommendedName>
        <fullName evidence="3">HTH-type transcriptional regulator CueR</fullName>
    </recommendedName>
    <alternativeName>
        <fullName evidence="12">Copper efflux regulator</fullName>
    </alternativeName>
    <alternativeName>
        <fullName evidence="11">Copper export regulator</fullName>
    </alternativeName>
</protein>
<comment type="caution">
    <text evidence="15">The sequence shown here is derived from an EMBL/GenBank/DDBJ whole genome shotgun (WGS) entry which is preliminary data.</text>
</comment>
<evidence type="ECO:0000256" key="11">
    <source>
        <dbReference type="ARBA" id="ARBA00031472"/>
    </source>
</evidence>
<dbReference type="PANTHER" id="PTHR30204">
    <property type="entry name" value="REDOX-CYCLING DRUG-SENSING TRANSCRIPTIONAL ACTIVATOR SOXR"/>
    <property type="match status" value="1"/>
</dbReference>
<evidence type="ECO:0000256" key="1">
    <source>
        <dbReference type="ARBA" id="ARBA00004496"/>
    </source>
</evidence>
<evidence type="ECO:0000256" key="10">
    <source>
        <dbReference type="ARBA" id="ARBA00023163"/>
    </source>
</evidence>
<dbReference type="InterPro" id="IPR000551">
    <property type="entry name" value="MerR-type_HTH_dom"/>
</dbReference>
<evidence type="ECO:0000256" key="7">
    <source>
        <dbReference type="ARBA" id="ARBA00023015"/>
    </source>
</evidence>
<evidence type="ECO:0000259" key="14">
    <source>
        <dbReference type="PROSITE" id="PS50937"/>
    </source>
</evidence>
<evidence type="ECO:0000256" key="3">
    <source>
        <dbReference type="ARBA" id="ARBA00017250"/>
    </source>
</evidence>
<evidence type="ECO:0000256" key="13">
    <source>
        <dbReference type="SAM" id="Coils"/>
    </source>
</evidence>
<organism evidence="15 16">
    <name type="scientific">Vibrio variabilis</name>
    <dbReference type="NCBI Taxonomy" id="990271"/>
    <lineage>
        <taxon>Bacteria</taxon>
        <taxon>Pseudomonadati</taxon>
        <taxon>Pseudomonadota</taxon>
        <taxon>Gammaproteobacteria</taxon>
        <taxon>Vibrionales</taxon>
        <taxon>Vibrionaceae</taxon>
        <taxon>Vibrio</taxon>
    </lineage>
</organism>
<reference evidence="16" key="1">
    <citation type="submission" date="2014-09" db="EMBL/GenBank/DDBJ databases">
        <title>Vibrio variabilis JCM 19239. (C206) whole genome shotgun sequence.</title>
        <authorList>
            <person name="Sawabe T."/>
            <person name="Meirelles P."/>
            <person name="Nakanishi M."/>
            <person name="Sayaka M."/>
            <person name="Hattori M."/>
            <person name="Ohkuma M."/>
        </authorList>
    </citation>
    <scope>NUCLEOTIDE SEQUENCE [LARGE SCALE GENOMIC DNA]</scope>
    <source>
        <strain evidence="16">JCM 19239</strain>
    </source>
</reference>
<keyword evidence="4" id="KW-0963">Cytoplasm</keyword>
<evidence type="ECO:0000313" key="15">
    <source>
        <dbReference type="EMBL" id="GAL26907.1"/>
    </source>
</evidence>
<feature type="domain" description="HTH merR-type" evidence="14">
    <location>
        <begin position="1"/>
        <end position="69"/>
    </location>
</feature>
<evidence type="ECO:0000256" key="5">
    <source>
        <dbReference type="ARBA" id="ARBA00022723"/>
    </source>
</evidence>
<dbReference type="InterPro" id="IPR011789">
    <property type="entry name" value="CueR"/>
</dbReference>
<dbReference type="EMBL" id="BBMS01000023">
    <property type="protein sequence ID" value="GAL26907.1"/>
    <property type="molecule type" value="Genomic_DNA"/>
</dbReference>
<keyword evidence="7" id="KW-0805">Transcription regulation</keyword>
<keyword evidence="6" id="KW-0186">Copper</keyword>
<keyword evidence="8" id="KW-0238">DNA-binding</keyword>
<evidence type="ECO:0000256" key="9">
    <source>
        <dbReference type="ARBA" id="ARBA00023159"/>
    </source>
</evidence>
<evidence type="ECO:0000256" key="4">
    <source>
        <dbReference type="ARBA" id="ARBA00022490"/>
    </source>
</evidence>
<dbReference type="PANTHER" id="PTHR30204:SF16">
    <property type="entry name" value="HTH-TYPE TRANSCRIPTIONAL REGULATOR CUER"/>
    <property type="match status" value="1"/>
</dbReference>
<keyword evidence="9" id="KW-0010">Activator</keyword>
<keyword evidence="5" id="KW-0479">Metal-binding</keyword>
<dbReference type="Pfam" id="PF13411">
    <property type="entry name" value="MerR_1"/>
    <property type="match status" value="1"/>
</dbReference>
<evidence type="ECO:0000256" key="2">
    <source>
        <dbReference type="ARBA" id="ARBA00011738"/>
    </source>
</evidence>